<keyword evidence="2" id="KW-1185">Reference proteome</keyword>
<evidence type="ECO:0000313" key="1">
    <source>
        <dbReference type="EMBL" id="KAF6138467.1"/>
    </source>
</evidence>
<reference evidence="1 2" key="1">
    <citation type="journal article" date="2020" name="IScience">
        <title>Genome Sequencing of the Endangered Kingdonia uniflora (Circaeasteraceae, Ranunculales) Reveals Potential Mechanisms of Evolutionary Specialization.</title>
        <authorList>
            <person name="Sun Y."/>
            <person name="Deng T."/>
            <person name="Zhang A."/>
            <person name="Moore M.J."/>
            <person name="Landis J.B."/>
            <person name="Lin N."/>
            <person name="Zhang H."/>
            <person name="Zhang X."/>
            <person name="Huang J."/>
            <person name="Zhang X."/>
            <person name="Sun H."/>
            <person name="Wang H."/>
        </authorList>
    </citation>
    <scope>NUCLEOTIDE SEQUENCE [LARGE SCALE GENOMIC DNA]</scope>
    <source>
        <strain evidence="1">TB1705</strain>
        <tissue evidence="1">Leaf</tissue>
    </source>
</reference>
<dbReference type="EMBL" id="JACGCM010002569">
    <property type="protein sequence ID" value="KAF6138467.1"/>
    <property type="molecule type" value="Genomic_DNA"/>
</dbReference>
<evidence type="ECO:0000313" key="2">
    <source>
        <dbReference type="Proteomes" id="UP000541444"/>
    </source>
</evidence>
<sequence length="55" mass="6691">MSCNKDYHFMFDYYKDLWFTEQAQYEIDTYGTDGSDNLKLSSLRNMKDKSIQEFE</sequence>
<proteinExistence type="predicted"/>
<gene>
    <name evidence="1" type="ORF">GIB67_022501</name>
</gene>
<accession>A0A7J7L765</accession>
<dbReference type="Proteomes" id="UP000541444">
    <property type="component" value="Unassembled WGS sequence"/>
</dbReference>
<dbReference type="OrthoDB" id="1730132at2759"/>
<name>A0A7J7L765_9MAGN</name>
<protein>
    <submittedName>
        <fullName evidence="1">Uncharacterized protein</fullName>
    </submittedName>
</protein>
<dbReference type="AlphaFoldDB" id="A0A7J7L765"/>
<organism evidence="1 2">
    <name type="scientific">Kingdonia uniflora</name>
    <dbReference type="NCBI Taxonomy" id="39325"/>
    <lineage>
        <taxon>Eukaryota</taxon>
        <taxon>Viridiplantae</taxon>
        <taxon>Streptophyta</taxon>
        <taxon>Embryophyta</taxon>
        <taxon>Tracheophyta</taxon>
        <taxon>Spermatophyta</taxon>
        <taxon>Magnoliopsida</taxon>
        <taxon>Ranunculales</taxon>
        <taxon>Circaeasteraceae</taxon>
        <taxon>Kingdonia</taxon>
    </lineage>
</organism>
<comment type="caution">
    <text evidence="1">The sequence shown here is derived from an EMBL/GenBank/DDBJ whole genome shotgun (WGS) entry which is preliminary data.</text>
</comment>